<keyword evidence="1" id="KW-1133">Transmembrane helix</keyword>
<proteinExistence type="predicted"/>
<dbReference type="AlphaFoldDB" id="A0A132TDB4"/>
<keyword evidence="1" id="KW-0472">Membrane</keyword>
<accession>A0A132TDB4</accession>
<name>A0A132TDB4_9BACL</name>
<dbReference type="PATRIC" id="fig|483937.3.peg.24"/>
<keyword evidence="1" id="KW-0812">Transmembrane</keyword>
<evidence type="ECO:0000256" key="1">
    <source>
        <dbReference type="SAM" id="Phobius"/>
    </source>
</evidence>
<reference evidence="2 3" key="1">
    <citation type="submission" date="2015-08" db="EMBL/GenBank/DDBJ databases">
        <title>Genomes of Paenibacillus riograndensis.</title>
        <authorList>
            <person name="Sant'Anna F.H."/>
            <person name="Souza R."/>
            <person name="Ambrosini A."/>
            <person name="Bach E."/>
            <person name="Fernandes G."/>
            <person name="Balsanelli E."/>
            <person name="Baura V.A."/>
            <person name="Pedrosa F.O."/>
            <person name="Souza E.M."/>
            <person name="Passaglia L."/>
        </authorList>
    </citation>
    <scope>NUCLEOTIDE SEQUENCE [LARGE SCALE GENOMIC DNA]</scope>
    <source>
        <strain evidence="2 3">CAS34</strain>
    </source>
</reference>
<feature type="transmembrane region" description="Helical" evidence="1">
    <location>
        <begin position="43"/>
        <end position="63"/>
    </location>
</feature>
<protein>
    <submittedName>
        <fullName evidence="2">Uncharacterized protein</fullName>
    </submittedName>
</protein>
<sequence length="64" mass="7031">MFSGLALLANLVGMSTTVIESLGLDGDEEFIHFLGAIGKKRSVFFGVIIFVMLVRFLFVLIHVT</sequence>
<keyword evidence="3" id="KW-1185">Reference proteome</keyword>
<evidence type="ECO:0000313" key="2">
    <source>
        <dbReference type="EMBL" id="KWX69327.1"/>
    </source>
</evidence>
<gene>
    <name evidence="2" type="ORF">AMQ84_30435</name>
</gene>
<dbReference type="Proteomes" id="UP000070475">
    <property type="component" value="Unassembled WGS sequence"/>
</dbReference>
<dbReference type="EMBL" id="LIRB01000149">
    <property type="protein sequence ID" value="KWX69327.1"/>
    <property type="molecule type" value="Genomic_DNA"/>
</dbReference>
<comment type="caution">
    <text evidence="2">The sequence shown here is derived from an EMBL/GenBank/DDBJ whole genome shotgun (WGS) entry which is preliminary data.</text>
</comment>
<organism evidence="2 3">
    <name type="scientific">Paenibacillus riograndensis</name>
    <dbReference type="NCBI Taxonomy" id="483937"/>
    <lineage>
        <taxon>Bacteria</taxon>
        <taxon>Bacillati</taxon>
        <taxon>Bacillota</taxon>
        <taxon>Bacilli</taxon>
        <taxon>Bacillales</taxon>
        <taxon>Paenibacillaceae</taxon>
        <taxon>Paenibacillus</taxon>
        <taxon>Paenibacillus sonchi group</taxon>
    </lineage>
</organism>
<evidence type="ECO:0000313" key="3">
    <source>
        <dbReference type="Proteomes" id="UP000070475"/>
    </source>
</evidence>